<dbReference type="Gene3D" id="1.10.8.60">
    <property type="match status" value="1"/>
</dbReference>
<dbReference type="FunFam" id="3.40.50.300:FF:000001">
    <property type="entry name" value="ATP-dependent zinc metalloprotease FtsH"/>
    <property type="match status" value="1"/>
</dbReference>
<evidence type="ECO:0000313" key="17">
    <source>
        <dbReference type="EMBL" id="OGH66368.1"/>
    </source>
</evidence>
<dbReference type="AlphaFoldDB" id="A0A1F6M468"/>
<keyword evidence="8 14" id="KW-0862">Zinc</keyword>
<evidence type="ECO:0000256" key="5">
    <source>
        <dbReference type="ARBA" id="ARBA00022723"/>
    </source>
</evidence>
<dbReference type="Proteomes" id="UP000178742">
    <property type="component" value="Unassembled WGS sequence"/>
</dbReference>
<evidence type="ECO:0000256" key="11">
    <source>
        <dbReference type="ARBA" id="ARBA00023049"/>
    </source>
</evidence>
<dbReference type="PANTHER" id="PTHR23076">
    <property type="entry name" value="METALLOPROTEASE M41 FTSH"/>
    <property type="match status" value="1"/>
</dbReference>
<dbReference type="GO" id="GO:0051301">
    <property type="term" value="P:cell division"/>
    <property type="evidence" value="ECO:0007669"/>
    <property type="project" value="UniProtKB-KW"/>
</dbReference>
<evidence type="ECO:0000256" key="13">
    <source>
        <dbReference type="ARBA" id="ARBA00061570"/>
    </source>
</evidence>
<accession>A0A1F6M468</accession>
<evidence type="ECO:0000313" key="18">
    <source>
        <dbReference type="Proteomes" id="UP000178742"/>
    </source>
</evidence>
<evidence type="ECO:0000256" key="2">
    <source>
        <dbReference type="ARBA" id="ARBA00010044"/>
    </source>
</evidence>
<dbReference type="InterPro" id="IPR041569">
    <property type="entry name" value="AAA_lid_3"/>
</dbReference>
<dbReference type="GO" id="GO:0005524">
    <property type="term" value="F:ATP binding"/>
    <property type="evidence" value="ECO:0007669"/>
    <property type="project" value="UniProtKB-UniRule"/>
</dbReference>
<dbReference type="EMBL" id="MFPX01000019">
    <property type="protein sequence ID" value="OGH66368.1"/>
    <property type="molecule type" value="Genomic_DNA"/>
</dbReference>
<evidence type="ECO:0000256" key="12">
    <source>
        <dbReference type="ARBA" id="ARBA00023136"/>
    </source>
</evidence>
<comment type="subcellular location">
    <subcellularLocation>
        <location evidence="14">Cell membrane</location>
        <topology evidence="14">Multi-pass membrane protein</topology>
        <orientation evidence="14">Cytoplasmic side</orientation>
    </subcellularLocation>
    <subcellularLocation>
        <location evidence="1">Membrane</location>
    </subcellularLocation>
</comment>
<keyword evidence="11 14" id="KW-0482">Metalloprotease</keyword>
<keyword evidence="9 14" id="KW-0067">ATP-binding</keyword>
<dbReference type="Pfam" id="PF01434">
    <property type="entry name" value="Peptidase_M41"/>
    <property type="match status" value="1"/>
</dbReference>
<dbReference type="PROSITE" id="PS00674">
    <property type="entry name" value="AAA"/>
    <property type="match status" value="1"/>
</dbReference>
<dbReference type="SUPFAM" id="SSF52540">
    <property type="entry name" value="P-loop containing nucleoside triphosphate hydrolases"/>
    <property type="match status" value="1"/>
</dbReference>
<dbReference type="SMART" id="SM00382">
    <property type="entry name" value="AAA"/>
    <property type="match status" value="1"/>
</dbReference>
<dbReference type="CDD" id="cd19501">
    <property type="entry name" value="RecA-like_FtsH"/>
    <property type="match status" value="1"/>
</dbReference>
<comment type="similarity">
    <text evidence="13 14">In the central section; belongs to the AAA ATPase family.</text>
</comment>
<evidence type="ECO:0000259" key="16">
    <source>
        <dbReference type="SMART" id="SM00382"/>
    </source>
</evidence>
<dbReference type="SUPFAM" id="SSF140990">
    <property type="entry name" value="FtsH protease domain-like"/>
    <property type="match status" value="1"/>
</dbReference>
<dbReference type="Pfam" id="PF17862">
    <property type="entry name" value="AAA_lid_3"/>
    <property type="match status" value="1"/>
</dbReference>
<keyword evidence="4 14" id="KW-0812">Transmembrane</keyword>
<comment type="caution">
    <text evidence="14">Lacks conserved residue(s) required for the propagation of feature annotation.</text>
</comment>
<comment type="cofactor">
    <cofactor evidence="14">
        <name>Zn(2+)</name>
        <dbReference type="ChEBI" id="CHEBI:29105"/>
    </cofactor>
    <text evidence="14">Binds 1 zinc ion per subunit.</text>
</comment>
<comment type="caution">
    <text evidence="17">The sequence shown here is derived from an EMBL/GenBank/DDBJ whole genome shotgun (WGS) entry which is preliminary data.</text>
</comment>
<dbReference type="GO" id="GO:0016887">
    <property type="term" value="F:ATP hydrolysis activity"/>
    <property type="evidence" value="ECO:0007669"/>
    <property type="project" value="UniProtKB-UniRule"/>
</dbReference>
<comment type="function">
    <text evidence="14">Acts as a processive, ATP-dependent zinc metallopeptidase for both cytoplasmic and membrane proteins. Plays a role in the quality control of integral membrane proteins.</text>
</comment>
<dbReference type="GO" id="GO:0006508">
    <property type="term" value="P:proteolysis"/>
    <property type="evidence" value="ECO:0007669"/>
    <property type="project" value="UniProtKB-KW"/>
</dbReference>
<dbReference type="GO" id="GO:0008270">
    <property type="term" value="F:zinc ion binding"/>
    <property type="evidence" value="ECO:0007669"/>
    <property type="project" value="UniProtKB-UniRule"/>
</dbReference>
<comment type="similarity">
    <text evidence="15">Belongs to the AAA ATPase family.</text>
</comment>
<dbReference type="FunFam" id="1.20.58.760:FF:000001">
    <property type="entry name" value="ATP-dependent zinc metalloprotease FtsH"/>
    <property type="match status" value="1"/>
</dbReference>
<reference evidence="17 18" key="1">
    <citation type="journal article" date="2016" name="Nat. Commun.">
        <title>Thousands of microbial genomes shed light on interconnected biogeochemical processes in an aquifer system.</title>
        <authorList>
            <person name="Anantharaman K."/>
            <person name="Brown C.T."/>
            <person name="Hug L.A."/>
            <person name="Sharon I."/>
            <person name="Castelle C.J."/>
            <person name="Probst A.J."/>
            <person name="Thomas B.C."/>
            <person name="Singh A."/>
            <person name="Wilkins M.J."/>
            <person name="Karaoz U."/>
            <person name="Brodie E.L."/>
            <person name="Williams K.H."/>
            <person name="Hubbard S.S."/>
            <person name="Banfield J.F."/>
        </authorList>
    </citation>
    <scope>NUCLEOTIDE SEQUENCE [LARGE SCALE GENOMIC DNA]</scope>
</reference>
<keyword evidence="14" id="KW-1003">Cell membrane</keyword>
<protein>
    <recommendedName>
        <fullName evidence="14">ATP-dependent zinc metalloprotease FtsH</fullName>
        <ecNumber evidence="14">3.4.24.-</ecNumber>
    </recommendedName>
</protein>
<keyword evidence="6 14" id="KW-0547">Nucleotide-binding</keyword>
<dbReference type="GO" id="GO:0030163">
    <property type="term" value="P:protein catabolic process"/>
    <property type="evidence" value="ECO:0007669"/>
    <property type="project" value="UniProtKB-UniRule"/>
</dbReference>
<feature type="binding site" evidence="14">
    <location>
        <position position="431"/>
    </location>
    <ligand>
        <name>Zn(2+)</name>
        <dbReference type="ChEBI" id="CHEBI:29105"/>
        <note>catalytic</note>
    </ligand>
</feature>
<evidence type="ECO:0000256" key="15">
    <source>
        <dbReference type="RuleBase" id="RU003651"/>
    </source>
</evidence>
<keyword evidence="7 14" id="KW-0378">Hydrolase</keyword>
<dbReference type="InterPro" id="IPR000642">
    <property type="entry name" value="Peptidase_M41"/>
</dbReference>
<evidence type="ECO:0000256" key="6">
    <source>
        <dbReference type="ARBA" id="ARBA00022741"/>
    </source>
</evidence>
<feature type="domain" description="AAA+ ATPase" evidence="16">
    <location>
        <begin position="197"/>
        <end position="336"/>
    </location>
</feature>
<evidence type="ECO:0000256" key="8">
    <source>
        <dbReference type="ARBA" id="ARBA00022833"/>
    </source>
</evidence>
<dbReference type="Pfam" id="PF00004">
    <property type="entry name" value="AAA"/>
    <property type="match status" value="1"/>
</dbReference>
<dbReference type="NCBIfam" id="TIGR01241">
    <property type="entry name" value="FtsH_fam"/>
    <property type="match status" value="1"/>
</dbReference>
<evidence type="ECO:0000256" key="7">
    <source>
        <dbReference type="ARBA" id="ARBA00022801"/>
    </source>
</evidence>
<keyword evidence="12 14" id="KW-0472">Membrane</keyword>
<dbReference type="PANTHER" id="PTHR23076:SF113">
    <property type="entry name" value="ATP-DEPENDENT ZINC METALLOPROTEASE FTSH 1, CHLOROPLASTIC-RELATED"/>
    <property type="match status" value="1"/>
</dbReference>
<feature type="active site" evidence="14">
    <location>
        <position position="428"/>
    </location>
</feature>
<dbReference type="InterPro" id="IPR003593">
    <property type="entry name" value="AAA+_ATPase"/>
</dbReference>
<evidence type="ECO:0000256" key="10">
    <source>
        <dbReference type="ARBA" id="ARBA00022989"/>
    </source>
</evidence>
<proteinExistence type="inferred from homology"/>
<sequence length="624" mass="68797">MNSLTRNFVLIILSLLLIAGVMSTVINKDSAPQEVGVATLIEGLEKDQIKKIEVLGDTLLAYPKDEKAKTLEVKKEFGQSFSELMKDYGVNPEKIKTVDVKIKEETGWRAVLSGIAPYILPLLIVGALIFFLTRQVQGANNRAMGFGQSSAKQVKPDDQHKKTFADVAGAKEAKDELEEIVDFLKNPKKFSDMGAKIPKGVLLMGSPGTGKTLLAKAVAGEANVPFFHMSGSEFVEMFVGVGASRVRDLFQKAKKAAPAIIFIDEIDAVGRKRGAGLGGSHDEREQTLNQILVEMDGFDPHIGVIVMAATNRPDVLDQALLRPGRFDRRVVIDMPDISDREEILKVHAVGKPLSSDVNLHILAERTPGFSGADLGNLLNEAAILAVRKGKKEINEVDVRESIDKVILGPEKRSRVMTEHDKKMTAYHEAGHAIVGHFSTHCDPVRKISIIGRGMAGGYTLSMPVSDQHYQTILHFKDDMAMMMGGYVAERMIYGDDNLSTGPSSDLKKATQMATAMVTRYGMSDKMGPRVFAQNEEMIFLAQEIHDKKNYSEKTAQMIDEEVSRLLEEAKVQASKILTEKRPIMEKLVTALIEKETIEQEEFKVLMGTEVKKENVNSVGMDIVE</sequence>
<keyword evidence="5 14" id="KW-0479">Metal-binding</keyword>
<keyword evidence="3 14" id="KW-0645">Protease</keyword>
<dbReference type="FunFam" id="1.10.8.60:FF:000001">
    <property type="entry name" value="ATP-dependent zinc metalloprotease FtsH"/>
    <property type="match status" value="1"/>
</dbReference>
<dbReference type="STRING" id="1798676.A3B90_02400"/>
<dbReference type="HAMAP" id="MF_01458">
    <property type="entry name" value="FtsH"/>
    <property type="match status" value="1"/>
</dbReference>
<dbReference type="GO" id="GO:0005886">
    <property type="term" value="C:plasma membrane"/>
    <property type="evidence" value="ECO:0007669"/>
    <property type="project" value="UniProtKB-SubCell"/>
</dbReference>
<evidence type="ECO:0000256" key="14">
    <source>
        <dbReference type="HAMAP-Rule" id="MF_01458"/>
    </source>
</evidence>
<dbReference type="EC" id="3.4.24.-" evidence="14"/>
<evidence type="ECO:0000256" key="9">
    <source>
        <dbReference type="ARBA" id="ARBA00022840"/>
    </source>
</evidence>
<organism evidence="17 18">
    <name type="scientific">Candidatus Magasanikbacteria bacterium RIFCSPHIGHO2_02_FULL_41_13</name>
    <dbReference type="NCBI Taxonomy" id="1798676"/>
    <lineage>
        <taxon>Bacteria</taxon>
        <taxon>Candidatus Magasanikiibacteriota</taxon>
    </lineage>
</organism>
<name>A0A1F6M468_9BACT</name>
<evidence type="ECO:0000256" key="4">
    <source>
        <dbReference type="ARBA" id="ARBA00022692"/>
    </source>
</evidence>
<feature type="transmembrane region" description="Helical" evidence="14">
    <location>
        <begin position="115"/>
        <end position="133"/>
    </location>
</feature>
<feature type="binding site" evidence="14">
    <location>
        <position position="427"/>
    </location>
    <ligand>
        <name>Zn(2+)</name>
        <dbReference type="ChEBI" id="CHEBI:29105"/>
        <note>catalytic</note>
    </ligand>
</feature>
<feature type="binding site" evidence="14">
    <location>
        <position position="505"/>
    </location>
    <ligand>
        <name>Zn(2+)</name>
        <dbReference type="ChEBI" id="CHEBI:29105"/>
        <note>catalytic</note>
    </ligand>
</feature>
<feature type="binding site" evidence="14">
    <location>
        <begin position="205"/>
        <end position="212"/>
    </location>
    <ligand>
        <name>ATP</name>
        <dbReference type="ChEBI" id="CHEBI:30616"/>
    </ligand>
</feature>
<keyword evidence="10 14" id="KW-1133">Transmembrane helix</keyword>
<keyword evidence="17" id="KW-0131">Cell cycle</keyword>
<dbReference type="InterPro" id="IPR003960">
    <property type="entry name" value="ATPase_AAA_CS"/>
</dbReference>
<dbReference type="InterPro" id="IPR037219">
    <property type="entry name" value="Peptidase_M41-like"/>
</dbReference>
<dbReference type="InterPro" id="IPR003959">
    <property type="entry name" value="ATPase_AAA_core"/>
</dbReference>
<gene>
    <name evidence="14" type="primary">ftsH</name>
    <name evidence="17" type="ORF">A3B90_02400</name>
</gene>
<evidence type="ECO:0000256" key="3">
    <source>
        <dbReference type="ARBA" id="ARBA00022670"/>
    </source>
</evidence>
<keyword evidence="17" id="KW-0132">Cell division</keyword>
<evidence type="ECO:0000256" key="1">
    <source>
        <dbReference type="ARBA" id="ARBA00004370"/>
    </source>
</evidence>
<dbReference type="GO" id="GO:0004176">
    <property type="term" value="F:ATP-dependent peptidase activity"/>
    <property type="evidence" value="ECO:0007669"/>
    <property type="project" value="InterPro"/>
</dbReference>
<dbReference type="Gene3D" id="1.20.58.760">
    <property type="entry name" value="Peptidase M41"/>
    <property type="match status" value="1"/>
</dbReference>
<dbReference type="GO" id="GO:0004222">
    <property type="term" value="F:metalloendopeptidase activity"/>
    <property type="evidence" value="ECO:0007669"/>
    <property type="project" value="InterPro"/>
</dbReference>
<comment type="similarity">
    <text evidence="2 14">In the C-terminal section; belongs to the peptidase M41 family.</text>
</comment>
<comment type="subunit">
    <text evidence="14">Homohexamer.</text>
</comment>
<dbReference type="InterPro" id="IPR027417">
    <property type="entry name" value="P-loop_NTPase"/>
</dbReference>
<dbReference type="Gene3D" id="3.40.50.300">
    <property type="entry name" value="P-loop containing nucleotide triphosphate hydrolases"/>
    <property type="match status" value="1"/>
</dbReference>
<dbReference type="InterPro" id="IPR005936">
    <property type="entry name" value="FtsH"/>
</dbReference>